<reference evidence="3" key="1">
    <citation type="submission" date="2025-08" db="UniProtKB">
        <authorList>
            <consortium name="RefSeq"/>
        </authorList>
    </citation>
    <scope>IDENTIFICATION</scope>
</reference>
<evidence type="ECO:0000313" key="3">
    <source>
        <dbReference type="RefSeq" id="XP_018013291.1"/>
    </source>
</evidence>
<protein>
    <submittedName>
        <fullName evidence="3">Uncharacterized protein LOC108670337</fullName>
    </submittedName>
</protein>
<dbReference type="KEGG" id="hazt:108670337"/>
<feature type="non-terminal residue" evidence="3">
    <location>
        <position position="906"/>
    </location>
</feature>
<name>A0A8B7NIX5_HYAAZ</name>
<feature type="compositionally biased region" description="Polar residues" evidence="1">
    <location>
        <begin position="390"/>
        <end position="402"/>
    </location>
</feature>
<feature type="region of interest" description="Disordered" evidence="1">
    <location>
        <begin position="311"/>
        <end position="333"/>
    </location>
</feature>
<dbReference type="Proteomes" id="UP000694843">
    <property type="component" value="Unplaced"/>
</dbReference>
<sequence length="906" mass="99361">MDKATRATHHPVIKFAFKNVESVENGSLQAKCNFCKFGGGIVKFGTKSYSNLTKHLKRHHLSAYNAYLEKTKNYSSLDAREKSMMKSYSPPSHPIGTTQSILSLSTTQKVTSVPCSTSSLPMGTTQYILSPITTQKVTSVQCSTSLLLMGTTQSILSPSTTQKVTSVQCSTSSLPMGTTQLILSPSTTQEGTSDPCNTSSLPMGTTQLILSPSTTQEGTSVPCSTSLLPMGTTQSILSPSTTQEGTSVPCNTSSLPMGTTQLILSPSTTQEGTSDPCNTSSHPMDTTQSILSPITMQEVTSVPCNTSSLSMGTTQSILSPSTTQKLTSVPSNTSSLPIGTTQFILSPITMQEVTSVPCNTNNSNTISYITEAPLPLKIDTNEENAHSTASISLSNISQQPAKSSHSSSPMMRKIQPVMMYKLLCTSCLSLSNAENFYKNSLEVALAECTHKINDCCCKRKYEELLGRTTEDKSDISKGNDDTFDGSPFLCQYNYGKDQIIHFCKVCLRRGCPSKGKRKIGESWTEGITFTSTQMKNKAMKVHLQSQQHKEALEFSKCDDKNQQKLGFPTREERESATRNAMIAGIFMTSHLLPFRLYTALCAFLSLICPSHLSNPLGNQHQTLMGIHQVLAANYEACLTTMKKFFNNTFAATNSKRKITISCDKGTAPKDVSRQAIVATYVSEDGMPKEMVLGIPMIRQGDAMATTKHVKENVSLFLDPSSVAFVCTNSAAVYTGKKTGMIEMLKTSNEFKSLNGLPDFCHEMENLLQKSMPKWVSDTLSVCRSVAAFINDHNIVKNIIHQYINTYQGSSFTAIPSQCQMCYAKCLHLHLETILKNLPIMIKALPELMNAQTFLCDEAIGLLKLILNDSFVIKVMLIRRLYMFVSEKEKIAQNTHFGPFQYKHLVD</sequence>
<evidence type="ECO:0000256" key="1">
    <source>
        <dbReference type="SAM" id="MobiDB-lite"/>
    </source>
</evidence>
<gene>
    <name evidence="3" type="primary">LOC108670337</name>
</gene>
<feature type="region of interest" description="Disordered" evidence="1">
    <location>
        <begin position="390"/>
        <end position="409"/>
    </location>
</feature>
<dbReference type="RefSeq" id="XP_018013291.1">
    <property type="nucleotide sequence ID" value="XM_018157802.1"/>
</dbReference>
<accession>A0A8B7NIX5</accession>
<proteinExistence type="predicted"/>
<evidence type="ECO:0000313" key="2">
    <source>
        <dbReference type="Proteomes" id="UP000694843"/>
    </source>
</evidence>
<dbReference type="GeneID" id="108670337"/>
<dbReference type="AlphaFoldDB" id="A0A8B7NIX5"/>
<organism evidence="2 3">
    <name type="scientific">Hyalella azteca</name>
    <name type="common">Amphipod</name>
    <dbReference type="NCBI Taxonomy" id="294128"/>
    <lineage>
        <taxon>Eukaryota</taxon>
        <taxon>Metazoa</taxon>
        <taxon>Ecdysozoa</taxon>
        <taxon>Arthropoda</taxon>
        <taxon>Crustacea</taxon>
        <taxon>Multicrustacea</taxon>
        <taxon>Malacostraca</taxon>
        <taxon>Eumalacostraca</taxon>
        <taxon>Peracarida</taxon>
        <taxon>Amphipoda</taxon>
        <taxon>Senticaudata</taxon>
        <taxon>Talitrida</taxon>
        <taxon>Talitroidea</taxon>
        <taxon>Hyalellidae</taxon>
        <taxon>Hyalella</taxon>
    </lineage>
</organism>
<keyword evidence="2" id="KW-1185">Reference proteome</keyword>